<evidence type="ECO:0000313" key="4">
    <source>
        <dbReference type="Proteomes" id="UP001163152"/>
    </source>
</evidence>
<keyword evidence="4" id="KW-1185">Reference proteome</keyword>
<proteinExistence type="predicted"/>
<gene>
    <name evidence="3" type="ORF">OXH18_10775</name>
</gene>
<dbReference type="Gene3D" id="3.40.50.720">
    <property type="entry name" value="NAD(P)-binding Rossmann-like Domain"/>
    <property type="match status" value="1"/>
</dbReference>
<dbReference type="Pfam" id="PF02625">
    <property type="entry name" value="XdhC_CoxI"/>
    <property type="match status" value="1"/>
</dbReference>
<dbReference type="RefSeq" id="WP_268612786.1">
    <property type="nucleotide sequence ID" value="NZ_CP113797.1"/>
</dbReference>
<sequence>MSRTFYRQLHQLLQQQAVVVATVVRTRGSTPREVGAKMLIPETGNPIDTIGGGAGEAKVCQQARSVLQTGKNQFVEIDLSGASQRPVEGVCGGWMQVWLERWSGEAAIDLAQQIVQQLQVGQPGILVTPLTAERSSYLVSSLPEVTTPVIRSAPSSPCKPLDTSAKGADASHLALLAPLPLPPVLLIGGAGHVAVPLAQIAHLLGFQVIVQDDRPDFACADRFPGGTVLWAQPIESIVELPPPARLYIALVTRGYQYDLAALQHLRQLLDPSFPRYIGMIGSKRRVQCVWQALQRSTGSSSWFNQLRAPIGLDIGALTPEEIAVSICAELIQVRRGGTGQPLSLGFNPTEWSIVHPPRSIPQSIQVSCFYEDSTWQHHQQQQQS</sequence>
<dbReference type="InterPro" id="IPR052698">
    <property type="entry name" value="MoCofactor_Util/Proc"/>
</dbReference>
<dbReference type="PANTHER" id="PTHR30388">
    <property type="entry name" value="ALDEHYDE OXIDOREDUCTASE MOLYBDENUM COFACTOR ASSEMBLY PROTEIN"/>
    <property type="match status" value="1"/>
</dbReference>
<evidence type="ECO:0000259" key="2">
    <source>
        <dbReference type="Pfam" id="PF13478"/>
    </source>
</evidence>
<dbReference type="PANTHER" id="PTHR30388:SF6">
    <property type="entry name" value="XANTHINE DEHYDROGENASE SUBUNIT A-RELATED"/>
    <property type="match status" value="1"/>
</dbReference>
<accession>A0A9E9C6N4</accession>
<dbReference type="Pfam" id="PF13478">
    <property type="entry name" value="XdhC_C"/>
    <property type="match status" value="1"/>
</dbReference>
<dbReference type="EMBL" id="CP113797">
    <property type="protein sequence ID" value="WAL62446.1"/>
    <property type="molecule type" value="Genomic_DNA"/>
</dbReference>
<evidence type="ECO:0000313" key="3">
    <source>
        <dbReference type="EMBL" id="WAL62446.1"/>
    </source>
</evidence>
<reference evidence="3" key="1">
    <citation type="submission" date="2022-12" db="EMBL/GenBank/DDBJ databases">
        <title>Polyphasic identification of a Novel Hot-Spring Cyanobacterium Ocullathermofonsia sinensis gen nov. sp. nov. and Genomic Insights on its Adaptations to the Thermal Habitat.</title>
        <authorList>
            <person name="Daroch M."/>
            <person name="Tang J."/>
            <person name="Jiang Y."/>
        </authorList>
    </citation>
    <scope>NUCLEOTIDE SEQUENCE</scope>
    <source>
        <strain evidence="3">PKUAC-SCTA174</strain>
    </source>
</reference>
<dbReference type="KEGG" id="tsin:OXH18_10775"/>
<dbReference type="InterPro" id="IPR027051">
    <property type="entry name" value="XdhC_Rossmann_dom"/>
</dbReference>
<dbReference type="AlphaFoldDB" id="A0A9E9C6N4"/>
<protein>
    <submittedName>
        <fullName evidence="3">XdhC family protein</fullName>
    </submittedName>
</protein>
<feature type="domain" description="XdhC Rossmann" evidence="2">
    <location>
        <begin position="185"/>
        <end position="330"/>
    </location>
</feature>
<name>A0A9E9C6N4_9CYAN</name>
<dbReference type="InterPro" id="IPR003777">
    <property type="entry name" value="XdhC_CoxI"/>
</dbReference>
<dbReference type="Proteomes" id="UP001163152">
    <property type="component" value="Chromosome"/>
</dbReference>
<feature type="domain" description="XdhC- CoxI" evidence="1">
    <location>
        <begin position="14"/>
        <end position="77"/>
    </location>
</feature>
<evidence type="ECO:0000259" key="1">
    <source>
        <dbReference type="Pfam" id="PF02625"/>
    </source>
</evidence>
<organism evidence="3 4">
    <name type="scientific">Thermocoleostomius sinensis A174</name>
    <dbReference type="NCBI Taxonomy" id="2016057"/>
    <lineage>
        <taxon>Bacteria</taxon>
        <taxon>Bacillati</taxon>
        <taxon>Cyanobacteriota</taxon>
        <taxon>Cyanophyceae</taxon>
        <taxon>Oculatellales</taxon>
        <taxon>Oculatellaceae</taxon>
        <taxon>Thermocoleostomius</taxon>
    </lineage>
</organism>